<proteinExistence type="predicted"/>
<dbReference type="SUPFAM" id="SSF56300">
    <property type="entry name" value="Metallo-dependent phosphatases"/>
    <property type="match status" value="1"/>
</dbReference>
<evidence type="ECO:0000259" key="2">
    <source>
        <dbReference type="Pfam" id="PF00149"/>
    </source>
</evidence>
<evidence type="ECO:0000256" key="1">
    <source>
        <dbReference type="SAM" id="SignalP"/>
    </source>
</evidence>
<name>A0ABU8SZ07_9GAMM</name>
<dbReference type="PANTHER" id="PTHR46546:SF4">
    <property type="entry name" value="SHEWANELLA-LIKE PROTEIN PHOSPHATASE 1"/>
    <property type="match status" value="1"/>
</dbReference>
<evidence type="ECO:0000313" key="4">
    <source>
        <dbReference type="Proteomes" id="UP001377972"/>
    </source>
</evidence>
<dbReference type="Proteomes" id="UP001377972">
    <property type="component" value="Unassembled WGS sequence"/>
</dbReference>
<dbReference type="Pfam" id="PF00149">
    <property type="entry name" value="Metallophos"/>
    <property type="match status" value="1"/>
</dbReference>
<dbReference type="InterPro" id="IPR008979">
    <property type="entry name" value="Galactose-bd-like_sf"/>
</dbReference>
<comment type="caution">
    <text evidence="3">The sequence shown here is derived from an EMBL/GenBank/DDBJ whole genome shotgun (WGS) entry which is preliminary data.</text>
</comment>
<dbReference type="Gene3D" id="2.60.120.260">
    <property type="entry name" value="Galactose-binding domain-like"/>
    <property type="match status" value="1"/>
</dbReference>
<feature type="domain" description="Calcineurin-like phosphoesterase" evidence="2">
    <location>
        <begin position="416"/>
        <end position="583"/>
    </location>
</feature>
<dbReference type="InterPro" id="IPR004843">
    <property type="entry name" value="Calcineurin-like_PHP"/>
</dbReference>
<protein>
    <recommendedName>
        <fullName evidence="2">Calcineurin-like phosphoesterase domain-containing protein</fullName>
    </recommendedName>
</protein>
<feature type="chain" id="PRO_5046041749" description="Calcineurin-like phosphoesterase domain-containing protein" evidence="1">
    <location>
        <begin position="25"/>
        <end position="702"/>
    </location>
</feature>
<dbReference type="PANTHER" id="PTHR46546">
    <property type="entry name" value="SHEWANELLA-LIKE PROTEIN PHOSPHATASE 1"/>
    <property type="match status" value="1"/>
</dbReference>
<organism evidence="3 4">
    <name type="scientific">Pseudoalteromonas lipolytica</name>
    <dbReference type="NCBI Taxonomy" id="570156"/>
    <lineage>
        <taxon>Bacteria</taxon>
        <taxon>Pseudomonadati</taxon>
        <taxon>Pseudomonadota</taxon>
        <taxon>Gammaproteobacteria</taxon>
        <taxon>Alteromonadales</taxon>
        <taxon>Pseudoalteromonadaceae</taxon>
        <taxon>Pseudoalteromonas</taxon>
    </lineage>
</organism>
<dbReference type="Gene3D" id="3.60.21.10">
    <property type="match status" value="1"/>
</dbReference>
<feature type="signal peptide" evidence="1">
    <location>
        <begin position="1"/>
        <end position="24"/>
    </location>
</feature>
<reference evidence="3 4" key="1">
    <citation type="submission" date="2023-01" db="EMBL/GenBank/DDBJ databases">
        <title>Trichodesmium-associated heterotrophic epibiont bacteria.</title>
        <authorList>
            <person name="Cleveland C.S."/>
            <person name="Webb E.A."/>
        </authorList>
    </citation>
    <scope>NUCLEOTIDE SEQUENCE [LARGE SCALE GENOMIC DNA]</scope>
    <source>
        <strain evidence="3 4">USCH2</strain>
    </source>
</reference>
<dbReference type="EMBL" id="JAQPZS010000027">
    <property type="protein sequence ID" value="MEJ6498288.1"/>
    <property type="molecule type" value="Genomic_DNA"/>
</dbReference>
<sequence>MKLMQLKRNQFYLFLLFTTLFLTACGEENEQSASFAASIEEVQSSISGDNDEHEQSASFAASIEEVQSSISGDNDEHEQSAPFVVSIEGMQSPISGDQAVVVTARVDSGINAQYEWLLDGETVATTQSYHFSGLADGNYTLMLIAKDIDSNHQVSADFHFTVTGRSNQAVFFDYGSKWHYFDDKQQEVANNWMNTDFDDSVWQQGESLFAYGKSYQYGTDLAEHFDSDQSSQNESQYYFRKTIHVDNINALNDMQLNLRLDCKAVIYVNGQDVARTPLMYKHNQPYTPSVRPDEGTEFNISIVIPASAFVEGENTLAIKVVHTPVDADEGFYANVFDASLTNVASLANNIDGPYVFYRDEKVVVKALTGTEVLQQSYDSLEDAKVTVILPDNLGQFDVELQKDFTVEPYLYDKPEKFFVTSDIEGNVQALVYMLIQAGVMDEQFNWTYGDGHLYNLGDLFDRGPYVAESLWLFYHLEKQAKAAGGDFHFIVGNHDFMNLYGDWRYLHQRYFRNPGLFGEPLIGLYGDDTELGRWLRSKNIMERAGDVLFVHAGLKTTIIDAVESGELKLEQINDYGRGHMDTGYSHYKNEDFLRYLPSRLYWDRSVPYGEMSQQDLDRGLMVFGADKMLIGHTILRDEQDVPYNRPVHLYNDKVLNIDFPHNDNLAEGYVQAMEFENGNYYHFKASKTQGVTRTLVEPSTAN</sequence>
<keyword evidence="4" id="KW-1185">Reference proteome</keyword>
<evidence type="ECO:0000313" key="3">
    <source>
        <dbReference type="EMBL" id="MEJ6498288.1"/>
    </source>
</evidence>
<dbReference type="SUPFAM" id="SSF49785">
    <property type="entry name" value="Galactose-binding domain-like"/>
    <property type="match status" value="1"/>
</dbReference>
<dbReference type="InterPro" id="IPR029052">
    <property type="entry name" value="Metallo-depent_PP-like"/>
</dbReference>
<keyword evidence="1" id="KW-0732">Signal</keyword>
<accession>A0ABU8SZ07</accession>
<dbReference type="PROSITE" id="PS51257">
    <property type="entry name" value="PROKAR_LIPOPROTEIN"/>
    <property type="match status" value="1"/>
</dbReference>
<gene>
    <name evidence="3" type="ORF">PQI24_19820</name>
</gene>